<dbReference type="EMBL" id="JAGGKV010000029">
    <property type="protein sequence ID" value="MBP1967133.1"/>
    <property type="molecule type" value="Genomic_DNA"/>
</dbReference>
<sequence length="33" mass="3907">MSHPTMNMELQFHFGYDDDNKTRQFMLSGKKDG</sequence>
<organism evidence="1 2">
    <name type="scientific">Paenibacillus aceris</name>
    <dbReference type="NCBI Taxonomy" id="869555"/>
    <lineage>
        <taxon>Bacteria</taxon>
        <taxon>Bacillati</taxon>
        <taxon>Bacillota</taxon>
        <taxon>Bacilli</taxon>
        <taxon>Bacillales</taxon>
        <taxon>Paenibacillaceae</taxon>
        <taxon>Paenibacillus</taxon>
    </lineage>
</organism>
<evidence type="ECO:0000313" key="1">
    <source>
        <dbReference type="EMBL" id="MBP1967133.1"/>
    </source>
</evidence>
<comment type="caution">
    <text evidence="1">The sequence shown here is derived from an EMBL/GenBank/DDBJ whole genome shotgun (WGS) entry which is preliminary data.</text>
</comment>
<name>A0ABS4I8F3_9BACL</name>
<evidence type="ECO:0000313" key="2">
    <source>
        <dbReference type="Proteomes" id="UP001519344"/>
    </source>
</evidence>
<dbReference type="Proteomes" id="UP001519344">
    <property type="component" value="Unassembled WGS sequence"/>
</dbReference>
<accession>A0ABS4I8F3</accession>
<gene>
    <name evidence="1" type="ORF">J2Z65_006397</name>
</gene>
<keyword evidence="2" id="KW-1185">Reference proteome</keyword>
<reference evidence="1 2" key="1">
    <citation type="submission" date="2021-03" db="EMBL/GenBank/DDBJ databases">
        <title>Genomic Encyclopedia of Type Strains, Phase IV (KMG-IV): sequencing the most valuable type-strain genomes for metagenomic binning, comparative biology and taxonomic classification.</title>
        <authorList>
            <person name="Goeker M."/>
        </authorList>
    </citation>
    <scope>NUCLEOTIDE SEQUENCE [LARGE SCALE GENOMIC DNA]</scope>
    <source>
        <strain evidence="1 2">DSM 24950</strain>
    </source>
</reference>
<protein>
    <submittedName>
        <fullName evidence="1">Uncharacterized protein</fullName>
    </submittedName>
</protein>
<proteinExistence type="predicted"/>